<dbReference type="Proteomes" id="UP000034032">
    <property type="component" value="Unassembled WGS sequence"/>
</dbReference>
<accession>A0A0G1MLT6</accession>
<comment type="caution">
    <text evidence="1">The sequence shown here is derived from an EMBL/GenBank/DDBJ whole genome shotgun (WGS) entry which is preliminary data.</text>
</comment>
<evidence type="ECO:0000313" key="2">
    <source>
        <dbReference type="Proteomes" id="UP000034032"/>
    </source>
</evidence>
<evidence type="ECO:0000313" key="1">
    <source>
        <dbReference type="EMBL" id="KKT81762.1"/>
    </source>
</evidence>
<dbReference type="AlphaFoldDB" id="A0A0G1MLT6"/>
<reference evidence="1 2" key="1">
    <citation type="journal article" date="2015" name="Nature">
        <title>rRNA introns, odd ribosomes, and small enigmatic genomes across a large radiation of phyla.</title>
        <authorList>
            <person name="Brown C.T."/>
            <person name="Hug L.A."/>
            <person name="Thomas B.C."/>
            <person name="Sharon I."/>
            <person name="Castelle C.J."/>
            <person name="Singh A."/>
            <person name="Wilkins M.J."/>
            <person name="Williams K.H."/>
            <person name="Banfield J.F."/>
        </authorList>
    </citation>
    <scope>NUCLEOTIDE SEQUENCE [LARGE SCALE GENOMIC DNA]</scope>
</reference>
<sequence>MGFFTATKPHISEREFRDLNNELYSEGHFSDRDRQEVMMLFRPYLKNQSTPDKPGISQDEIGAVLEEVRRPENMRVHGLTPEKINILEEKTKKFLGKNY</sequence>
<dbReference type="EMBL" id="LCJR01000015">
    <property type="protein sequence ID" value="KKT81762.1"/>
    <property type="molecule type" value="Genomic_DNA"/>
</dbReference>
<protein>
    <submittedName>
        <fullName evidence="1">Uncharacterized protein</fullName>
    </submittedName>
</protein>
<organism evidence="1 2">
    <name type="scientific">Candidatus Yanofskybacteria bacterium GW2011_GWA2_44_9</name>
    <dbReference type="NCBI Taxonomy" id="1619025"/>
    <lineage>
        <taxon>Bacteria</taxon>
        <taxon>Candidatus Yanofskyibacteriota</taxon>
    </lineage>
</organism>
<gene>
    <name evidence="1" type="ORF">UW79_C0015G0001</name>
</gene>
<proteinExistence type="predicted"/>
<name>A0A0G1MLT6_9BACT</name>